<dbReference type="PANTHER" id="PTHR15032">
    <property type="entry name" value="N-ACYL-PHOSPHATIDYLETHANOLAMINE-HYDROLYZING PHOSPHOLIPASE D"/>
    <property type="match status" value="1"/>
</dbReference>
<dbReference type="Pfam" id="PF12706">
    <property type="entry name" value="Lactamase_B_2"/>
    <property type="match status" value="1"/>
</dbReference>
<dbReference type="PIRSF" id="PIRSF038896">
    <property type="entry name" value="NAPE-PLD"/>
    <property type="match status" value="1"/>
</dbReference>
<dbReference type="GO" id="GO:0005737">
    <property type="term" value="C:cytoplasm"/>
    <property type="evidence" value="ECO:0007669"/>
    <property type="project" value="TreeGrafter"/>
</dbReference>
<dbReference type="InterPro" id="IPR024884">
    <property type="entry name" value="NAPE-PLD"/>
</dbReference>
<dbReference type="Gene3D" id="3.60.15.10">
    <property type="entry name" value="Ribonuclease Z/Hydroxyacylglutathione hydrolase-like"/>
    <property type="match status" value="1"/>
</dbReference>
<accession>A0A1I0QJR2</accession>
<feature type="domain" description="Metallo-beta-lactamase" evidence="1">
    <location>
        <begin position="98"/>
        <end position="294"/>
    </location>
</feature>
<dbReference type="EMBL" id="FOIR01000002">
    <property type="protein sequence ID" value="SEW27437.1"/>
    <property type="molecule type" value="Genomic_DNA"/>
</dbReference>
<dbReference type="OrthoDB" id="9805728at2"/>
<gene>
    <name evidence="2" type="ORF">SAMN05216290_2407</name>
</gene>
<evidence type="ECO:0000313" key="3">
    <source>
        <dbReference type="Proteomes" id="UP000199437"/>
    </source>
</evidence>
<dbReference type="PANTHER" id="PTHR15032:SF4">
    <property type="entry name" value="N-ACYL-PHOSPHATIDYLETHANOLAMINE-HYDROLYZING PHOSPHOLIPASE D"/>
    <property type="match status" value="1"/>
</dbReference>
<keyword evidence="3" id="KW-1185">Reference proteome</keyword>
<dbReference type="SUPFAM" id="SSF56281">
    <property type="entry name" value="Metallo-hydrolase/oxidoreductase"/>
    <property type="match status" value="1"/>
</dbReference>
<evidence type="ECO:0000313" key="2">
    <source>
        <dbReference type="EMBL" id="SEW27437.1"/>
    </source>
</evidence>
<evidence type="ECO:0000259" key="1">
    <source>
        <dbReference type="Pfam" id="PF12706"/>
    </source>
</evidence>
<protein>
    <submittedName>
        <fullName evidence="2">L-ascorbate metabolism protein UlaG, beta-lactamase superfamily</fullName>
    </submittedName>
</protein>
<dbReference type="AlphaFoldDB" id="A0A1I0QJR2"/>
<proteinExistence type="predicted"/>
<reference evidence="3" key="1">
    <citation type="submission" date="2016-10" db="EMBL/GenBank/DDBJ databases">
        <authorList>
            <person name="Varghese N."/>
            <person name="Submissions S."/>
        </authorList>
    </citation>
    <scope>NUCLEOTIDE SEQUENCE [LARGE SCALE GENOMIC DNA]</scope>
    <source>
        <strain evidence="3">CGMCC 1.12402</strain>
    </source>
</reference>
<dbReference type="RefSeq" id="WP_090258826.1">
    <property type="nucleotide sequence ID" value="NZ_FOIR01000002.1"/>
</dbReference>
<name>A0A1I0QJR2_9BACT</name>
<dbReference type="STRING" id="1267423.SAMN05216290_2407"/>
<dbReference type="Proteomes" id="UP000199437">
    <property type="component" value="Unassembled WGS sequence"/>
</dbReference>
<dbReference type="InterPro" id="IPR001279">
    <property type="entry name" value="Metallo-B-lactamas"/>
</dbReference>
<sequence length="346" mass="39380">MIKQFGGKLTKALKARYSQSPNWKENKFLNLEETTMSISLKTLPKILYKQFFEKNGREPAQPLPVVPFDKAAFLAPSEKAKLIWYGHSVMLMRISGKTILIDPMLGPDAAPIAPFATKRFSENTLNLIEKFPEIDLVLLTHDHYDHLDLASIKLLKPKVKQYFVSLGTARHLEKWGIDSNQIQEFDWWDDAQCGDIKITFTPSRHFSGRGLTDRAQSLWGGWVFKTPTESIYFSGDGGYGEHFKAVGEKLGPFDFGIMECGQYNENWHQIHMYPEEAIQAANEAKVAKAMAVHWAGFALAQHHWKEPIERFTTAALAAKLPLLLPKIGAQFSVNDELLTEWWKTLE</sequence>
<dbReference type="GO" id="GO:0070290">
    <property type="term" value="F:N-acylphosphatidylethanolamine-specific phospholipase D activity"/>
    <property type="evidence" value="ECO:0007669"/>
    <property type="project" value="InterPro"/>
</dbReference>
<dbReference type="GO" id="GO:0008270">
    <property type="term" value="F:zinc ion binding"/>
    <property type="evidence" value="ECO:0007669"/>
    <property type="project" value="InterPro"/>
</dbReference>
<organism evidence="2 3">
    <name type="scientific">Roseivirga pacifica</name>
    <dbReference type="NCBI Taxonomy" id="1267423"/>
    <lineage>
        <taxon>Bacteria</taxon>
        <taxon>Pseudomonadati</taxon>
        <taxon>Bacteroidota</taxon>
        <taxon>Cytophagia</taxon>
        <taxon>Cytophagales</taxon>
        <taxon>Roseivirgaceae</taxon>
        <taxon>Roseivirga</taxon>
    </lineage>
</organism>
<dbReference type="GeneID" id="99987107"/>
<dbReference type="InterPro" id="IPR036866">
    <property type="entry name" value="RibonucZ/Hydroxyglut_hydro"/>
</dbReference>